<name>A0A484B966_DRONA</name>
<proteinExistence type="predicted"/>
<comment type="caution">
    <text evidence="1">The sequence shown here is derived from an EMBL/GenBank/DDBJ whole genome shotgun (WGS) entry which is preliminary data.</text>
</comment>
<accession>A0A484B966</accession>
<dbReference type="AlphaFoldDB" id="A0A484B966"/>
<reference evidence="1 2" key="1">
    <citation type="journal article" date="2019" name="J. Hered.">
        <title>An Improved Genome Assembly for Drosophila navojoa, the Basal Species in the mojavensis Cluster.</title>
        <authorList>
            <person name="Vanderlinde T."/>
            <person name="Dupim E.G."/>
            <person name="Nazario-Yepiz N.O."/>
            <person name="Carvalho A.B."/>
        </authorList>
    </citation>
    <scope>NUCLEOTIDE SEQUENCE [LARGE SCALE GENOMIC DNA]</scope>
    <source>
        <strain evidence="1">Navoj_Jal97</strain>
        <tissue evidence="1">Whole organism</tissue>
    </source>
</reference>
<dbReference type="Proteomes" id="UP000295192">
    <property type="component" value="Unassembled WGS sequence"/>
</dbReference>
<evidence type="ECO:0000313" key="2">
    <source>
        <dbReference type="Proteomes" id="UP000295192"/>
    </source>
</evidence>
<protein>
    <submittedName>
        <fullName evidence="1">Uncharacterized protein</fullName>
    </submittedName>
</protein>
<organism evidence="1 2">
    <name type="scientific">Drosophila navojoa</name>
    <name type="common">Fruit fly</name>
    <dbReference type="NCBI Taxonomy" id="7232"/>
    <lineage>
        <taxon>Eukaryota</taxon>
        <taxon>Metazoa</taxon>
        <taxon>Ecdysozoa</taxon>
        <taxon>Arthropoda</taxon>
        <taxon>Hexapoda</taxon>
        <taxon>Insecta</taxon>
        <taxon>Pterygota</taxon>
        <taxon>Neoptera</taxon>
        <taxon>Endopterygota</taxon>
        <taxon>Diptera</taxon>
        <taxon>Brachycera</taxon>
        <taxon>Muscomorpha</taxon>
        <taxon>Ephydroidea</taxon>
        <taxon>Drosophilidae</taxon>
        <taxon>Drosophila</taxon>
    </lineage>
</organism>
<sequence length="80" mass="8826">METLIVPLGVGHHVLPKPLLPGDTLCPVLPSRLQLLLLSNTMRGSLWPLQDCGALLLRSCRRSQLQILLLWTTFTLGGNQ</sequence>
<keyword evidence="2" id="KW-1185">Reference proteome</keyword>
<evidence type="ECO:0000313" key="1">
    <source>
        <dbReference type="EMBL" id="TDG45199.1"/>
    </source>
</evidence>
<dbReference type="EMBL" id="LSRL02000083">
    <property type="protein sequence ID" value="TDG45199.1"/>
    <property type="molecule type" value="Genomic_DNA"/>
</dbReference>
<gene>
    <name evidence="1" type="ORF">AWZ03_008354</name>
</gene>